<evidence type="ECO:0000313" key="11">
    <source>
        <dbReference type="Proteomes" id="UP000002852"/>
    </source>
</evidence>
<keyword evidence="7 9" id="KW-0472">Membrane</keyword>
<feature type="region of interest" description="Disordered" evidence="8">
    <location>
        <begin position="402"/>
        <end position="567"/>
    </location>
</feature>
<reference evidence="10" key="3">
    <citation type="submission" date="2025-08" db="UniProtKB">
        <authorList>
            <consortium name="Ensembl"/>
        </authorList>
    </citation>
    <scope>IDENTIFICATION</scope>
    <source>
        <strain evidence="10">JP 163 A</strain>
    </source>
</reference>
<accession>M3ZLR1</accession>
<evidence type="ECO:0000256" key="2">
    <source>
        <dbReference type="ARBA" id="ARBA00022064"/>
    </source>
</evidence>
<feature type="compositionally biased region" description="Acidic residues" evidence="8">
    <location>
        <begin position="530"/>
        <end position="540"/>
    </location>
</feature>
<evidence type="ECO:0000256" key="8">
    <source>
        <dbReference type="SAM" id="MobiDB-lite"/>
    </source>
</evidence>
<dbReference type="AlphaFoldDB" id="M3ZLR1"/>
<dbReference type="HOGENOM" id="CLU_049458_1_0_1"/>
<comment type="subcellular location">
    <subcellularLocation>
        <location evidence="1">Endoplasmic reticulum membrane</location>
        <topology evidence="1">Multi-pass membrane protein</topology>
    </subcellularLocation>
</comment>
<feature type="compositionally biased region" description="Basic and acidic residues" evidence="8">
    <location>
        <begin position="417"/>
        <end position="430"/>
    </location>
</feature>
<keyword evidence="5 9" id="KW-1133">Transmembrane helix</keyword>
<feature type="compositionally biased region" description="Low complexity" evidence="8">
    <location>
        <begin position="451"/>
        <end position="460"/>
    </location>
</feature>
<evidence type="ECO:0000256" key="3">
    <source>
        <dbReference type="ARBA" id="ARBA00022692"/>
    </source>
</evidence>
<dbReference type="eggNOG" id="KOG4200">
    <property type="taxonomic scope" value="Eukaryota"/>
</dbReference>
<reference evidence="11" key="2">
    <citation type="journal article" date="2013" name="Nat. Genet.">
        <title>The genome of the platyfish, Xiphophorus maculatus, provides insights into evolutionary adaptation and several complex traits.</title>
        <authorList>
            <person name="Schartl M."/>
            <person name="Walter R.B."/>
            <person name="Shen Y."/>
            <person name="Garcia T."/>
            <person name="Catchen J."/>
            <person name="Amores A."/>
            <person name="Braasch I."/>
            <person name="Chalopin D."/>
            <person name="Volff J.N."/>
            <person name="Lesch K.P."/>
            <person name="Bisazza A."/>
            <person name="Minx P."/>
            <person name="Hillier L."/>
            <person name="Wilson R.K."/>
            <person name="Fuerstenberg S."/>
            <person name="Boore J."/>
            <person name="Searle S."/>
            <person name="Postlethwait J.H."/>
            <person name="Warren W.C."/>
        </authorList>
    </citation>
    <scope>NUCLEOTIDE SEQUENCE [LARGE SCALE GENOMIC DNA]</scope>
    <source>
        <strain evidence="11">JP 163 A</strain>
    </source>
</reference>
<evidence type="ECO:0000256" key="4">
    <source>
        <dbReference type="ARBA" id="ARBA00022824"/>
    </source>
</evidence>
<keyword evidence="3 9" id="KW-0812">Transmembrane</keyword>
<keyword evidence="4" id="KW-0256">Endoplasmic reticulum</keyword>
<protein>
    <recommendedName>
        <fullName evidence="2">Seipin</fullName>
    </recommendedName>
</protein>
<dbReference type="InParanoid" id="M3ZLR1"/>
<evidence type="ECO:0000256" key="9">
    <source>
        <dbReference type="SAM" id="Phobius"/>
    </source>
</evidence>
<sequence length="567" mass="63233">EQSSTEESHLSSEEEAGEPSVVIGLVLLRLQHAVVLWFSRARRRLLQGFTVFSTVLLLLWIATFLYGTFYYSYMPKAAFSAPVYYYYRTSCESPSSFWCSYPVANVSLMRNGKHALTFGQVYRMYLQLEMPDSPTNHEVGMFMIKTTCFSQDGGQVASSARTGMLRYRSDLLNTLGTLLLLPAFLSGAAEQKQVVQVELFSEFTDDPYAPSVMAAIEILSSKVQIYSSHLFVHAHFTGLRYLLFYYPILSALIGVATNFAFLSFLFILSYMRQLLRLPQKPEQVRGNFKPDRMEGIKMEDADSCTGLSDETRQHLSISDGPSSSCTKARGKFRPRLLATKSFPPYSQCIGGLGEDEDWDSYLNSDSPLACQSNAKKEKPVAYEADDTAKYSRDVLRAKWKSRRKEKLGGSLDVGTDGCDRGRLSGKRRVENSGIQGEHCDEDEGKHRRGKSSSLKRGGSSVEKEEGKPSPILPSAHSATHENSSSVEDPEGQNREDDEVTEPSGHRHPILSKLLHSSTSSSCSSINLSSDSDEVFSDLDDAVSKRKTFKKVRTPHSANTNSHFSAHF</sequence>
<evidence type="ECO:0000256" key="6">
    <source>
        <dbReference type="ARBA" id="ARBA00023098"/>
    </source>
</evidence>
<feature type="transmembrane region" description="Helical" evidence="9">
    <location>
        <begin position="45"/>
        <end position="63"/>
    </location>
</feature>
<reference evidence="11" key="1">
    <citation type="submission" date="2012-01" db="EMBL/GenBank/DDBJ databases">
        <authorList>
            <person name="Walter R."/>
            <person name="Schartl M."/>
            <person name="Warren W."/>
        </authorList>
    </citation>
    <scope>NUCLEOTIDE SEQUENCE [LARGE SCALE GENOMIC DNA]</scope>
    <source>
        <strain evidence="11">JP 163 A</strain>
    </source>
</reference>
<dbReference type="PANTHER" id="PTHR21212">
    <property type="entry name" value="BERNARDINELLI-SEIP CONGENITAL LIPODYSTROPHY 2 HOMOLOG BSCL2 PROTEIN"/>
    <property type="match status" value="1"/>
</dbReference>
<dbReference type="GO" id="GO:0140042">
    <property type="term" value="P:lipid droplet formation"/>
    <property type="evidence" value="ECO:0007669"/>
    <property type="project" value="UniProtKB-ARBA"/>
</dbReference>
<dbReference type="Pfam" id="PF06775">
    <property type="entry name" value="Seipin"/>
    <property type="match status" value="1"/>
</dbReference>
<dbReference type="GeneTree" id="ENSGT00390000011639"/>
<dbReference type="Proteomes" id="UP000002852">
    <property type="component" value="Unassembled WGS sequence"/>
</dbReference>
<dbReference type="STRING" id="8083.ENSXMAP00000003153"/>
<reference evidence="10" key="4">
    <citation type="submission" date="2025-09" db="UniProtKB">
        <authorList>
            <consortium name="Ensembl"/>
        </authorList>
    </citation>
    <scope>IDENTIFICATION</scope>
    <source>
        <strain evidence="10">JP 163 A</strain>
    </source>
</reference>
<feature type="compositionally biased region" description="Polar residues" evidence="8">
    <location>
        <begin position="555"/>
        <end position="567"/>
    </location>
</feature>
<evidence type="ECO:0000256" key="7">
    <source>
        <dbReference type="ARBA" id="ARBA00023136"/>
    </source>
</evidence>
<feature type="compositionally biased region" description="Basic residues" evidence="8">
    <location>
        <begin position="544"/>
        <end position="553"/>
    </location>
</feature>
<dbReference type="GO" id="GO:0005789">
    <property type="term" value="C:endoplasmic reticulum membrane"/>
    <property type="evidence" value="ECO:0007669"/>
    <property type="project" value="UniProtKB-SubCell"/>
</dbReference>
<evidence type="ECO:0000256" key="1">
    <source>
        <dbReference type="ARBA" id="ARBA00004477"/>
    </source>
</evidence>
<feature type="compositionally biased region" description="Low complexity" evidence="8">
    <location>
        <begin position="510"/>
        <end position="529"/>
    </location>
</feature>
<keyword evidence="11" id="KW-1185">Reference proteome</keyword>
<feature type="compositionally biased region" description="Acidic residues" evidence="8">
    <location>
        <begin position="487"/>
        <end position="500"/>
    </location>
</feature>
<feature type="transmembrane region" description="Helical" evidence="9">
    <location>
        <begin position="244"/>
        <end position="270"/>
    </location>
</feature>
<proteinExistence type="predicted"/>
<dbReference type="InterPro" id="IPR009617">
    <property type="entry name" value="Seipin"/>
</dbReference>
<organism evidence="10 11">
    <name type="scientific">Xiphophorus maculatus</name>
    <name type="common">Southern platyfish</name>
    <name type="synonym">Platypoecilus maculatus</name>
    <dbReference type="NCBI Taxonomy" id="8083"/>
    <lineage>
        <taxon>Eukaryota</taxon>
        <taxon>Metazoa</taxon>
        <taxon>Chordata</taxon>
        <taxon>Craniata</taxon>
        <taxon>Vertebrata</taxon>
        <taxon>Euteleostomi</taxon>
        <taxon>Actinopterygii</taxon>
        <taxon>Neopterygii</taxon>
        <taxon>Teleostei</taxon>
        <taxon>Neoteleostei</taxon>
        <taxon>Acanthomorphata</taxon>
        <taxon>Ovalentaria</taxon>
        <taxon>Atherinomorphae</taxon>
        <taxon>Cyprinodontiformes</taxon>
        <taxon>Poeciliidae</taxon>
        <taxon>Poeciliinae</taxon>
        <taxon>Xiphophorus</taxon>
    </lineage>
</organism>
<dbReference type="OMA" id="MVVTISW"/>
<dbReference type="PANTHER" id="PTHR21212:SF0">
    <property type="entry name" value="SEIPIN"/>
    <property type="match status" value="1"/>
</dbReference>
<name>M3ZLR1_XIPMA</name>
<evidence type="ECO:0000256" key="5">
    <source>
        <dbReference type="ARBA" id="ARBA00022989"/>
    </source>
</evidence>
<keyword evidence="6" id="KW-0443">Lipid metabolism</keyword>
<evidence type="ECO:0000313" key="10">
    <source>
        <dbReference type="Ensembl" id="ENSXMAP00000003153.2"/>
    </source>
</evidence>
<dbReference type="Ensembl" id="ENSXMAT00000003158.2">
    <property type="protein sequence ID" value="ENSXMAP00000003153.2"/>
    <property type="gene ID" value="ENSXMAG00000003149.2"/>
</dbReference>
<feature type="compositionally biased region" description="Polar residues" evidence="8">
    <location>
        <begin position="476"/>
        <end position="486"/>
    </location>
</feature>
<dbReference type="CDD" id="cd23995">
    <property type="entry name" value="Seipin_BSCL2_like"/>
    <property type="match status" value="1"/>
</dbReference>
<dbReference type="GO" id="GO:0006629">
    <property type="term" value="P:lipid metabolic process"/>
    <property type="evidence" value="ECO:0007669"/>
    <property type="project" value="UniProtKB-KW"/>
</dbReference>